<name>A0ABQ3AX51_9GAMM</name>
<keyword evidence="15" id="KW-1185">Reference proteome</keyword>
<dbReference type="InterPro" id="IPR001412">
    <property type="entry name" value="aa-tRNA-synth_I_CS"/>
</dbReference>
<feature type="binding site" evidence="9">
    <location>
        <begin position="46"/>
        <end position="48"/>
    </location>
    <ligand>
        <name>ATP</name>
        <dbReference type="ChEBI" id="CHEBI:30616"/>
    </ligand>
</feature>
<feature type="domain" description="tRNA synthetases class I (E and Q) anti-codon binding" evidence="13">
    <location>
        <begin position="468"/>
        <end position="542"/>
    </location>
</feature>
<dbReference type="InterPro" id="IPR020056">
    <property type="entry name" value="Rbsml_bL25/Gln-tRNA_synth_N"/>
</dbReference>
<keyword evidence="4 9" id="KW-0547">Nucleotide-binding</keyword>
<feature type="binding site" evidence="9">
    <location>
        <begin position="52"/>
        <end position="58"/>
    </location>
    <ligand>
        <name>ATP</name>
        <dbReference type="ChEBI" id="CHEBI:30616"/>
    </ligand>
</feature>
<keyword evidence="3 9" id="KW-0436">Ligase</keyword>
<dbReference type="RefSeq" id="WP_189417008.1">
    <property type="nucleotide sequence ID" value="NZ_BMYZ01000001.1"/>
</dbReference>
<comment type="caution">
    <text evidence="14">The sequence shown here is derived from an EMBL/GenBank/DDBJ whole genome shotgun (WGS) entry which is preliminary data.</text>
</comment>
<dbReference type="Gene3D" id="2.40.240.10">
    <property type="entry name" value="Ribosomal Protein L25, Chain P"/>
    <property type="match status" value="2"/>
</dbReference>
<evidence type="ECO:0000259" key="13">
    <source>
        <dbReference type="Pfam" id="PF20974"/>
    </source>
</evidence>
<dbReference type="GO" id="GO:0016874">
    <property type="term" value="F:ligase activity"/>
    <property type="evidence" value="ECO:0007669"/>
    <property type="project" value="UniProtKB-KW"/>
</dbReference>
<accession>A0ABQ3AX51</accession>
<dbReference type="Gene3D" id="3.90.800.10">
    <property type="entry name" value="Glutamyl-tRNA Synthetase, Domain 3"/>
    <property type="match status" value="1"/>
</dbReference>
<dbReference type="SUPFAM" id="SSF50715">
    <property type="entry name" value="Ribosomal protein L25-like"/>
    <property type="match status" value="1"/>
</dbReference>
<dbReference type="PRINTS" id="PR00987">
    <property type="entry name" value="TRNASYNTHGLU"/>
</dbReference>
<dbReference type="PANTHER" id="PTHR43097:SF5">
    <property type="entry name" value="GLUTAMATE--TRNA LIGASE"/>
    <property type="match status" value="1"/>
</dbReference>
<keyword evidence="5 9" id="KW-0067">ATP-binding</keyword>
<comment type="similarity">
    <text evidence="1 9 10">Belongs to the class-I aminoacyl-tRNA synthetase family.</text>
</comment>
<comment type="subcellular location">
    <subcellularLocation>
        <location evidence="9">Cytoplasm</location>
    </subcellularLocation>
</comment>
<feature type="short sequence motif" description="'HIGH' region" evidence="9">
    <location>
        <begin position="45"/>
        <end position="55"/>
    </location>
</feature>
<dbReference type="InterPro" id="IPR020058">
    <property type="entry name" value="Glu/Gln-tRNA-synth_Ib_cat-dom"/>
</dbReference>
<dbReference type="EC" id="6.1.1.18" evidence="9"/>
<keyword evidence="7 9" id="KW-0030">Aminoacyl-tRNA synthetase</keyword>
<dbReference type="NCBIfam" id="TIGR00440">
    <property type="entry name" value="glnS"/>
    <property type="match status" value="1"/>
</dbReference>
<dbReference type="SUPFAM" id="SSF52374">
    <property type="entry name" value="Nucleotidylyl transferase"/>
    <property type="match status" value="1"/>
</dbReference>
<dbReference type="InterPro" id="IPR011035">
    <property type="entry name" value="Ribosomal_bL25/Gln-tRNA_synth"/>
</dbReference>
<comment type="subunit">
    <text evidence="9">Monomer.</text>
</comment>
<feature type="binding site" evidence="9">
    <location>
        <position position="78"/>
    </location>
    <ligand>
        <name>L-glutamine</name>
        <dbReference type="ChEBI" id="CHEBI:58359"/>
    </ligand>
</feature>
<evidence type="ECO:0000256" key="7">
    <source>
        <dbReference type="ARBA" id="ARBA00023146"/>
    </source>
</evidence>
<evidence type="ECO:0000256" key="6">
    <source>
        <dbReference type="ARBA" id="ARBA00022917"/>
    </source>
</evidence>
<evidence type="ECO:0000259" key="11">
    <source>
        <dbReference type="Pfam" id="PF00749"/>
    </source>
</evidence>
<dbReference type="Pfam" id="PF00749">
    <property type="entry name" value="tRNA-synt_1c"/>
    <property type="match status" value="1"/>
</dbReference>
<keyword evidence="6 9" id="KW-0648">Protein biosynthesis</keyword>
<evidence type="ECO:0000256" key="10">
    <source>
        <dbReference type="RuleBase" id="RU363037"/>
    </source>
</evidence>
<evidence type="ECO:0000313" key="15">
    <source>
        <dbReference type="Proteomes" id="UP000619761"/>
    </source>
</evidence>
<dbReference type="InterPro" id="IPR050132">
    <property type="entry name" value="Gln/Glu-tRNA_Ligase"/>
</dbReference>
<dbReference type="InterPro" id="IPR020059">
    <property type="entry name" value="Glu/Gln-tRNA-synth_Ib_codon-bd"/>
</dbReference>
<evidence type="ECO:0000256" key="2">
    <source>
        <dbReference type="ARBA" id="ARBA00022490"/>
    </source>
</evidence>
<evidence type="ECO:0000256" key="9">
    <source>
        <dbReference type="HAMAP-Rule" id="MF_00126"/>
    </source>
</evidence>
<evidence type="ECO:0000256" key="4">
    <source>
        <dbReference type="ARBA" id="ARBA00022741"/>
    </source>
</evidence>
<dbReference type="PANTHER" id="PTHR43097">
    <property type="entry name" value="GLUTAMINE-TRNA LIGASE"/>
    <property type="match status" value="1"/>
</dbReference>
<feature type="binding site" evidence="9">
    <location>
        <position position="223"/>
    </location>
    <ligand>
        <name>L-glutamine</name>
        <dbReference type="ChEBI" id="CHEBI:58359"/>
    </ligand>
</feature>
<dbReference type="InterPro" id="IPR022861">
    <property type="entry name" value="Gln_tRNA_ligase_bac"/>
</dbReference>
<evidence type="ECO:0000259" key="12">
    <source>
        <dbReference type="Pfam" id="PF03950"/>
    </source>
</evidence>
<feature type="domain" description="Glutamyl/glutaminyl-tRNA synthetase class Ib catalytic" evidence="11">
    <location>
        <begin position="39"/>
        <end position="348"/>
    </location>
</feature>
<dbReference type="Pfam" id="PF03950">
    <property type="entry name" value="tRNA-synt_1c_C"/>
    <property type="match status" value="1"/>
</dbReference>
<dbReference type="EMBL" id="BMYZ01000001">
    <property type="protein sequence ID" value="GGY70607.1"/>
    <property type="molecule type" value="Genomic_DNA"/>
</dbReference>
<feature type="domain" description="Glutamyl/glutaminyl-tRNA synthetase class Ib anti-codon binding" evidence="12">
    <location>
        <begin position="351"/>
        <end position="450"/>
    </location>
</feature>
<comment type="catalytic activity">
    <reaction evidence="8 9">
        <text>tRNA(Gln) + L-glutamine + ATP = L-glutaminyl-tRNA(Gln) + AMP + diphosphate</text>
        <dbReference type="Rhea" id="RHEA:20121"/>
        <dbReference type="Rhea" id="RHEA-COMP:9662"/>
        <dbReference type="Rhea" id="RHEA-COMP:9681"/>
        <dbReference type="ChEBI" id="CHEBI:30616"/>
        <dbReference type="ChEBI" id="CHEBI:33019"/>
        <dbReference type="ChEBI" id="CHEBI:58359"/>
        <dbReference type="ChEBI" id="CHEBI:78442"/>
        <dbReference type="ChEBI" id="CHEBI:78521"/>
        <dbReference type="ChEBI" id="CHEBI:456215"/>
        <dbReference type="EC" id="6.1.1.18"/>
    </reaction>
</comment>
<gene>
    <name evidence="9 14" type="primary">glnS</name>
    <name evidence="14" type="ORF">GCM10011613_13880</name>
</gene>
<dbReference type="InterPro" id="IPR020061">
    <property type="entry name" value="Glu_tRNA_lig_a-bdl"/>
</dbReference>
<evidence type="ECO:0000256" key="8">
    <source>
        <dbReference type="ARBA" id="ARBA00048270"/>
    </source>
</evidence>
<dbReference type="InterPro" id="IPR000924">
    <property type="entry name" value="Glu/Gln-tRNA-synth"/>
</dbReference>
<dbReference type="InterPro" id="IPR049437">
    <property type="entry name" value="tRNA-synt_1c_C2"/>
</dbReference>
<proteinExistence type="inferred from homology"/>
<organism evidence="14 15">
    <name type="scientific">Cellvibrio zantedeschiae</name>
    <dbReference type="NCBI Taxonomy" id="1237077"/>
    <lineage>
        <taxon>Bacteria</taxon>
        <taxon>Pseudomonadati</taxon>
        <taxon>Pseudomonadota</taxon>
        <taxon>Gammaproteobacteria</taxon>
        <taxon>Cellvibrionales</taxon>
        <taxon>Cellvibrionaceae</taxon>
        <taxon>Cellvibrio</taxon>
    </lineage>
</organism>
<comment type="caution">
    <text evidence="9">Lacks conserved residue(s) required for the propagation of feature annotation.</text>
</comment>
<dbReference type="InterPro" id="IPR014729">
    <property type="entry name" value="Rossmann-like_a/b/a_fold"/>
</dbReference>
<keyword evidence="2 9" id="KW-0963">Cytoplasm</keyword>
<protein>
    <recommendedName>
        <fullName evidence="9">Glutamine--tRNA ligase</fullName>
        <ecNumber evidence="9">6.1.1.18</ecNumber>
    </recommendedName>
    <alternativeName>
        <fullName evidence="9">Glutaminyl-tRNA synthetase</fullName>
        <shortName evidence="9">GlnRS</shortName>
    </alternativeName>
</protein>
<dbReference type="Gene3D" id="1.10.1160.10">
    <property type="entry name" value="Glutamyl-trna Synthetase, Domain 2"/>
    <property type="match status" value="1"/>
</dbReference>
<dbReference type="NCBIfam" id="NF011291">
    <property type="entry name" value="PRK14703.1"/>
    <property type="match status" value="1"/>
</dbReference>
<feature type="binding site" evidence="9">
    <location>
        <begin position="272"/>
        <end position="273"/>
    </location>
    <ligand>
        <name>ATP</name>
        <dbReference type="ChEBI" id="CHEBI:30616"/>
    </ligand>
</feature>
<feature type="binding site" evidence="9">
    <location>
        <position position="242"/>
    </location>
    <ligand>
        <name>ATP</name>
        <dbReference type="ChEBI" id="CHEBI:30616"/>
    </ligand>
</feature>
<dbReference type="HAMAP" id="MF_00126">
    <property type="entry name" value="Gln_tRNA_synth"/>
    <property type="match status" value="1"/>
</dbReference>
<evidence type="ECO:0000313" key="14">
    <source>
        <dbReference type="EMBL" id="GGY70607.1"/>
    </source>
</evidence>
<evidence type="ECO:0000256" key="3">
    <source>
        <dbReference type="ARBA" id="ARBA00022598"/>
    </source>
</evidence>
<evidence type="ECO:0000256" key="1">
    <source>
        <dbReference type="ARBA" id="ARBA00005594"/>
    </source>
</evidence>
<dbReference type="InterPro" id="IPR004514">
    <property type="entry name" value="Gln-tRNA-synth"/>
</dbReference>
<feature type="short sequence motif" description="'KMSKS' region" evidence="9">
    <location>
        <begin position="279"/>
        <end position="283"/>
    </location>
</feature>
<evidence type="ECO:0000256" key="5">
    <source>
        <dbReference type="ARBA" id="ARBA00022840"/>
    </source>
</evidence>
<dbReference type="PROSITE" id="PS00178">
    <property type="entry name" value="AA_TRNA_LIGASE_I"/>
    <property type="match status" value="1"/>
</dbReference>
<sequence length="570" mass="65012">MTDHIVSPDANASPENKKPLHFLQQIIRKDLEQGTHQSIATRFPPEPNGYLHIGHAKSICLNFGLAEEFGGTCNLRFDDTNPEKENEEFVNSIKQDVEWLGFKWNGNVRYTSDYFDQLHAWAIHLIEQGLAFVCDLNAEQMREYRGTLIEAGKNSPFRDRSVAENLALFEKMRAGEFEEGACSLRAKIDMASPNINLRDPILYRIKKAHHHQTGDKWCIYPSYDFAHGQSDAIEGITHSICTLEFEDHKPLYEWFIQNLPVPAVPRQYEFARLNINYSVTSKRKLKQLVDENHVDGWNDPRMPTISGMRRRGYTPAALRDFCDRIGVTRSDGIVDVGVLEFCVRDDLDKNAPRAMCVLRPLKVTLTNYPVDQVETLSVHNHPNRDDLGDRVVPFTQTVFIEQEDFREEANKKYKRLVLGKRVRLRGAYVIEADEAVKDEAGNIVEIRARIIEGTLGKDPADGVKPKGVIHWVSATQNVDCEVRIFERLFTDEAPDAGGKNFLDSINPNNLEILTGCKAELSLGKAKLDDRFQFERQGYFCLDSKYSSADKIVFNRTIGLKDSFAKIDDQE</sequence>
<dbReference type="CDD" id="cd00807">
    <property type="entry name" value="GlnRS_core"/>
    <property type="match status" value="1"/>
</dbReference>
<dbReference type="Pfam" id="PF20974">
    <property type="entry name" value="tRNA-synt_1c_C2"/>
    <property type="match status" value="1"/>
</dbReference>
<dbReference type="Gene3D" id="3.40.50.620">
    <property type="entry name" value="HUPs"/>
    <property type="match status" value="1"/>
</dbReference>
<dbReference type="Proteomes" id="UP000619761">
    <property type="component" value="Unassembled WGS sequence"/>
</dbReference>
<reference evidence="15" key="1">
    <citation type="journal article" date="2019" name="Int. J. Syst. Evol. Microbiol.">
        <title>The Global Catalogue of Microorganisms (GCM) 10K type strain sequencing project: providing services to taxonomists for standard genome sequencing and annotation.</title>
        <authorList>
            <consortium name="The Broad Institute Genomics Platform"/>
            <consortium name="The Broad Institute Genome Sequencing Center for Infectious Disease"/>
            <person name="Wu L."/>
            <person name="Ma J."/>
        </authorList>
    </citation>
    <scope>NUCLEOTIDE SEQUENCE [LARGE SCALE GENOMIC DNA]</scope>
    <source>
        <strain evidence="15">KCTC 32239</strain>
    </source>
</reference>